<dbReference type="SUPFAM" id="SSF55785">
    <property type="entry name" value="PYP-like sensor domain (PAS domain)"/>
    <property type="match status" value="1"/>
</dbReference>
<organism evidence="9 10">
    <name type="scientific">Algoriphagus alkaliphilus</name>
    <dbReference type="NCBI Taxonomy" id="279824"/>
    <lineage>
        <taxon>Bacteria</taxon>
        <taxon>Pseudomonadati</taxon>
        <taxon>Bacteroidota</taxon>
        <taxon>Cytophagia</taxon>
        <taxon>Cytophagales</taxon>
        <taxon>Cyclobacteriaceae</taxon>
        <taxon>Algoriphagus</taxon>
    </lineage>
</organism>
<dbReference type="CDD" id="cd00082">
    <property type="entry name" value="HisKA"/>
    <property type="match status" value="1"/>
</dbReference>
<dbReference type="Pfam" id="PF00512">
    <property type="entry name" value="HisKA"/>
    <property type="match status" value="1"/>
</dbReference>
<dbReference type="EC" id="2.7.13.3" evidence="2"/>
<evidence type="ECO:0000256" key="2">
    <source>
        <dbReference type="ARBA" id="ARBA00012438"/>
    </source>
</evidence>
<dbReference type="Gene3D" id="3.30.450.20">
    <property type="entry name" value="PAS domain"/>
    <property type="match status" value="1"/>
</dbReference>
<dbReference type="InterPro" id="IPR035965">
    <property type="entry name" value="PAS-like_dom_sf"/>
</dbReference>
<dbReference type="InterPro" id="IPR003661">
    <property type="entry name" value="HisK_dim/P_dom"/>
</dbReference>
<dbReference type="InterPro" id="IPR036890">
    <property type="entry name" value="HATPase_C_sf"/>
</dbReference>
<dbReference type="Gene3D" id="3.30.565.10">
    <property type="entry name" value="Histidine kinase-like ATPase, C-terminal domain"/>
    <property type="match status" value="1"/>
</dbReference>
<dbReference type="SMART" id="SM00387">
    <property type="entry name" value="HATPase_c"/>
    <property type="match status" value="1"/>
</dbReference>
<keyword evidence="10" id="KW-1185">Reference proteome</keyword>
<dbReference type="PROSITE" id="PS50109">
    <property type="entry name" value="HIS_KIN"/>
    <property type="match status" value="1"/>
</dbReference>
<keyword evidence="3" id="KW-0597">Phosphoprotein</keyword>
<gene>
    <name evidence="9" type="ORF">SAMN03080617_01140</name>
</gene>
<feature type="domain" description="Histidine kinase" evidence="7">
    <location>
        <begin position="158"/>
        <end position="369"/>
    </location>
</feature>
<protein>
    <recommendedName>
        <fullName evidence="2">histidine kinase</fullName>
        <ecNumber evidence="2">2.7.13.3</ecNumber>
    </recommendedName>
</protein>
<keyword evidence="4" id="KW-0808">Transferase</keyword>
<dbReference type="AlphaFoldDB" id="A0A1G5WLG1"/>
<evidence type="ECO:0000256" key="4">
    <source>
        <dbReference type="ARBA" id="ARBA00022679"/>
    </source>
</evidence>
<dbReference type="PRINTS" id="PR00344">
    <property type="entry name" value="BCTRLSENSOR"/>
</dbReference>
<dbReference type="SMART" id="SM00388">
    <property type="entry name" value="HisKA"/>
    <property type="match status" value="1"/>
</dbReference>
<dbReference type="GO" id="GO:0000155">
    <property type="term" value="F:phosphorelay sensor kinase activity"/>
    <property type="evidence" value="ECO:0007669"/>
    <property type="project" value="InterPro"/>
</dbReference>
<reference evidence="10" key="1">
    <citation type="submission" date="2016-10" db="EMBL/GenBank/DDBJ databases">
        <authorList>
            <person name="Varghese N."/>
            <person name="Submissions S."/>
        </authorList>
    </citation>
    <scope>NUCLEOTIDE SEQUENCE [LARGE SCALE GENOMIC DNA]</scope>
    <source>
        <strain evidence="10">DSM 22703</strain>
    </source>
</reference>
<dbReference type="SUPFAM" id="SSF55874">
    <property type="entry name" value="ATPase domain of HSP90 chaperone/DNA topoisomerase II/histidine kinase"/>
    <property type="match status" value="1"/>
</dbReference>
<evidence type="ECO:0000256" key="6">
    <source>
        <dbReference type="SAM" id="Coils"/>
    </source>
</evidence>
<sequence length="369" mass="41828">MNTQPFLENAEDLYQNAPFGYMTVRADGLIVNVNATLLKWLGYEWEEILLQKSFQDLLDMGGKIYFETHMMPMLLMQGEISEINIELKGKASIKLPTLVNASRIHDQSALETYFRFSILDITQRKSYELELIKARQEAEQTIQRLKQINAELEQFASIASHDLQAPLRTISGLIGLSEKKGHFPVDSEVTKYFSLIKRNAQRMKLMIGDLLEYARIDSEELPFEEFSLNEACEIGLEMIDDQVKESNAVITIPELPMVIGNKLQLARLFQNLFGNSIKYRSESDPVIRVAFEEKNDEIRVFVKDNGMGFEEDLADQVFGFMKRLHSHDSIPGTGIGLSACKRILAIHGGTIGATSEPGKGSTFYFTLPR</sequence>
<dbReference type="PROSITE" id="PS50112">
    <property type="entry name" value="PAS"/>
    <property type="match status" value="1"/>
</dbReference>
<dbReference type="Proteomes" id="UP000198756">
    <property type="component" value="Unassembled WGS sequence"/>
</dbReference>
<evidence type="ECO:0000313" key="9">
    <source>
        <dbReference type="EMBL" id="SDA58754.1"/>
    </source>
</evidence>
<dbReference type="InterPro" id="IPR036097">
    <property type="entry name" value="HisK_dim/P_sf"/>
</dbReference>
<dbReference type="STRING" id="279824.SAMN03080617_01140"/>
<keyword evidence="5" id="KW-0418">Kinase</keyword>
<evidence type="ECO:0000256" key="1">
    <source>
        <dbReference type="ARBA" id="ARBA00000085"/>
    </source>
</evidence>
<evidence type="ECO:0000259" key="7">
    <source>
        <dbReference type="PROSITE" id="PS50109"/>
    </source>
</evidence>
<evidence type="ECO:0000256" key="5">
    <source>
        <dbReference type="ARBA" id="ARBA00022777"/>
    </source>
</evidence>
<comment type="catalytic activity">
    <reaction evidence="1">
        <text>ATP + protein L-histidine = ADP + protein N-phospho-L-histidine.</text>
        <dbReference type="EC" id="2.7.13.3"/>
    </reaction>
</comment>
<dbReference type="NCBIfam" id="TIGR00229">
    <property type="entry name" value="sensory_box"/>
    <property type="match status" value="1"/>
</dbReference>
<feature type="coiled-coil region" evidence="6">
    <location>
        <begin position="124"/>
        <end position="155"/>
    </location>
</feature>
<name>A0A1G5WLG1_9BACT</name>
<proteinExistence type="predicted"/>
<dbReference type="InterPro" id="IPR005467">
    <property type="entry name" value="His_kinase_dom"/>
</dbReference>
<dbReference type="RefSeq" id="WP_245693187.1">
    <property type="nucleotide sequence ID" value="NZ_FMXE01000007.1"/>
</dbReference>
<dbReference type="PANTHER" id="PTHR43304">
    <property type="entry name" value="PHYTOCHROME-LIKE PROTEIN CPH1"/>
    <property type="match status" value="1"/>
</dbReference>
<dbReference type="CDD" id="cd00130">
    <property type="entry name" value="PAS"/>
    <property type="match status" value="1"/>
</dbReference>
<dbReference type="EMBL" id="FMXE01000007">
    <property type="protein sequence ID" value="SDA58754.1"/>
    <property type="molecule type" value="Genomic_DNA"/>
</dbReference>
<dbReference type="InterPro" id="IPR052162">
    <property type="entry name" value="Sensor_kinase/Photoreceptor"/>
</dbReference>
<dbReference type="PANTHER" id="PTHR43304:SF1">
    <property type="entry name" value="PAC DOMAIN-CONTAINING PROTEIN"/>
    <property type="match status" value="1"/>
</dbReference>
<evidence type="ECO:0000256" key="3">
    <source>
        <dbReference type="ARBA" id="ARBA00022553"/>
    </source>
</evidence>
<dbReference type="Pfam" id="PF02518">
    <property type="entry name" value="HATPase_c"/>
    <property type="match status" value="1"/>
</dbReference>
<dbReference type="InterPro" id="IPR004358">
    <property type="entry name" value="Sig_transdc_His_kin-like_C"/>
</dbReference>
<keyword evidence="6" id="KW-0175">Coiled coil</keyword>
<dbReference type="InterPro" id="IPR000014">
    <property type="entry name" value="PAS"/>
</dbReference>
<feature type="domain" description="PAS" evidence="8">
    <location>
        <begin position="6"/>
        <end position="58"/>
    </location>
</feature>
<evidence type="ECO:0000313" key="10">
    <source>
        <dbReference type="Proteomes" id="UP000198756"/>
    </source>
</evidence>
<evidence type="ECO:0000259" key="8">
    <source>
        <dbReference type="PROSITE" id="PS50112"/>
    </source>
</evidence>
<dbReference type="InterPro" id="IPR003594">
    <property type="entry name" value="HATPase_dom"/>
</dbReference>
<dbReference type="Gene3D" id="1.10.287.130">
    <property type="match status" value="1"/>
</dbReference>
<dbReference type="SUPFAM" id="SSF47384">
    <property type="entry name" value="Homodimeric domain of signal transducing histidine kinase"/>
    <property type="match status" value="1"/>
</dbReference>
<accession>A0A1G5WLG1</accession>